<sequence>MSNAEVNDVTITKPPIHLGDIMNSREISISLPKGFTPLERILLTANGNVQRIISSYYNSPVTVEIISNQLKNSSNTDSVNVYEREVNLHCMNNICCNAVSTIKVSNEDYIDLIENQKVGVGQLFRYCNLLPEFVLLNVGKNEEKKIFFRFYILKSNGIEINIKETFPLNVFEFSSVKGEKGGIFTENLSTVNGLASYDN</sequence>
<dbReference type="Gene3D" id="3.40.1410.10">
    <property type="entry name" value="Chorismate lyase-like"/>
    <property type="match status" value="1"/>
</dbReference>
<organism evidence="1 2">
    <name type="scientific">Clydaea vesicula</name>
    <dbReference type="NCBI Taxonomy" id="447962"/>
    <lineage>
        <taxon>Eukaryota</taxon>
        <taxon>Fungi</taxon>
        <taxon>Fungi incertae sedis</taxon>
        <taxon>Chytridiomycota</taxon>
        <taxon>Chytridiomycota incertae sedis</taxon>
        <taxon>Chytridiomycetes</taxon>
        <taxon>Lobulomycetales</taxon>
        <taxon>Lobulomycetaceae</taxon>
        <taxon>Clydaea</taxon>
    </lineage>
</organism>
<reference evidence="1" key="1">
    <citation type="submission" date="2020-05" db="EMBL/GenBank/DDBJ databases">
        <title>Phylogenomic resolution of chytrid fungi.</title>
        <authorList>
            <person name="Stajich J.E."/>
            <person name="Amses K."/>
            <person name="Simmons R."/>
            <person name="Seto K."/>
            <person name="Myers J."/>
            <person name="Bonds A."/>
            <person name="Quandt C.A."/>
            <person name="Barry K."/>
            <person name="Liu P."/>
            <person name="Grigoriev I."/>
            <person name="Longcore J.E."/>
            <person name="James T.Y."/>
        </authorList>
    </citation>
    <scope>NUCLEOTIDE SEQUENCE</scope>
    <source>
        <strain evidence="1">JEL0476</strain>
    </source>
</reference>
<dbReference type="SUPFAM" id="SSF64288">
    <property type="entry name" value="Chorismate lyase-like"/>
    <property type="match status" value="1"/>
</dbReference>
<gene>
    <name evidence="1" type="ORF">HK099_002650</name>
</gene>
<evidence type="ECO:0000313" key="1">
    <source>
        <dbReference type="EMBL" id="KAJ3227286.1"/>
    </source>
</evidence>
<name>A0AAD5Y1K1_9FUNG</name>
<dbReference type="AlphaFoldDB" id="A0AAD5Y1K1"/>
<evidence type="ECO:0000313" key="2">
    <source>
        <dbReference type="Proteomes" id="UP001211065"/>
    </source>
</evidence>
<keyword evidence="2" id="KW-1185">Reference proteome</keyword>
<protein>
    <submittedName>
        <fullName evidence="1">Uncharacterized protein</fullName>
    </submittedName>
</protein>
<dbReference type="InterPro" id="IPR028978">
    <property type="entry name" value="Chorismate_lyase_/UTRA_dom_sf"/>
</dbReference>
<accession>A0AAD5Y1K1</accession>
<dbReference type="Proteomes" id="UP001211065">
    <property type="component" value="Unassembled WGS sequence"/>
</dbReference>
<comment type="caution">
    <text evidence="1">The sequence shown here is derived from an EMBL/GenBank/DDBJ whole genome shotgun (WGS) entry which is preliminary data.</text>
</comment>
<proteinExistence type="predicted"/>
<dbReference type="EMBL" id="JADGJW010000019">
    <property type="protein sequence ID" value="KAJ3227286.1"/>
    <property type="molecule type" value="Genomic_DNA"/>
</dbReference>